<comment type="caution">
    <text evidence="4">The sequence shown here is derived from an EMBL/GenBank/DDBJ whole genome shotgun (WGS) entry which is preliminary data.</text>
</comment>
<evidence type="ECO:0000313" key="5">
    <source>
        <dbReference type="Proteomes" id="UP000233649"/>
    </source>
</evidence>
<dbReference type="InterPro" id="IPR033247">
    <property type="entry name" value="Transketolase_fam"/>
</dbReference>
<dbReference type="Gene3D" id="3.40.50.920">
    <property type="match status" value="1"/>
</dbReference>
<dbReference type="InterPro" id="IPR009014">
    <property type="entry name" value="Transketo_C/PFOR_II"/>
</dbReference>
<evidence type="ECO:0000256" key="2">
    <source>
        <dbReference type="ARBA" id="ARBA00022842"/>
    </source>
</evidence>
<dbReference type="PANTHER" id="PTHR43522">
    <property type="entry name" value="TRANSKETOLASE"/>
    <property type="match status" value="1"/>
</dbReference>
<dbReference type="GO" id="GO:0005829">
    <property type="term" value="C:cytosol"/>
    <property type="evidence" value="ECO:0007669"/>
    <property type="project" value="TreeGrafter"/>
</dbReference>
<dbReference type="InterPro" id="IPR055152">
    <property type="entry name" value="Transketolase-like_C_2"/>
</dbReference>
<keyword evidence="4" id="KW-0808">Transferase</keyword>
<dbReference type="Proteomes" id="UP000233649">
    <property type="component" value="Unassembled WGS sequence"/>
</dbReference>
<gene>
    <name evidence="4" type="ORF">CVH13_00719</name>
</gene>
<sequence>MPRVIMEAGNSQGWCKYLGTNGTVISIDHFGASAPAALLYKKFGLTPENMAEKALKLLENEHE</sequence>
<dbReference type="SUPFAM" id="SSF52922">
    <property type="entry name" value="TK C-terminal domain-like"/>
    <property type="match status" value="1"/>
</dbReference>
<keyword evidence="2" id="KW-0460">Magnesium</keyword>
<dbReference type="GO" id="GO:0004802">
    <property type="term" value="F:transketolase activity"/>
    <property type="evidence" value="ECO:0007669"/>
    <property type="project" value="UniProtKB-EC"/>
</dbReference>
<dbReference type="AlphaFoldDB" id="A0A2J1DYA4"/>
<keyword evidence="1" id="KW-0479">Metal-binding</keyword>
<dbReference type="Pfam" id="PF22613">
    <property type="entry name" value="Transketolase_C_1"/>
    <property type="match status" value="1"/>
</dbReference>
<evidence type="ECO:0000256" key="1">
    <source>
        <dbReference type="ARBA" id="ARBA00022723"/>
    </source>
</evidence>
<organism evidence="4 5">
    <name type="scientific">Dehalococcoides mccartyi</name>
    <dbReference type="NCBI Taxonomy" id="61435"/>
    <lineage>
        <taxon>Bacteria</taxon>
        <taxon>Bacillati</taxon>
        <taxon>Chloroflexota</taxon>
        <taxon>Dehalococcoidia</taxon>
        <taxon>Dehalococcoidales</taxon>
        <taxon>Dehalococcoidaceae</taxon>
        <taxon>Dehalococcoides</taxon>
    </lineage>
</organism>
<dbReference type="PANTHER" id="PTHR43522:SF2">
    <property type="entry name" value="TRANSKETOLASE 1-RELATED"/>
    <property type="match status" value="1"/>
</dbReference>
<proteinExistence type="predicted"/>
<feature type="domain" description="Transketolase-like C-terminal" evidence="3">
    <location>
        <begin position="2"/>
        <end position="46"/>
    </location>
</feature>
<dbReference type="GO" id="GO:0046872">
    <property type="term" value="F:metal ion binding"/>
    <property type="evidence" value="ECO:0007669"/>
    <property type="project" value="UniProtKB-KW"/>
</dbReference>
<reference evidence="4 5" key="1">
    <citation type="journal article" date="2017" name="FEMS Microbiol. Ecol.">
        <title>Reconstructed genomes of novel Dehalococcoides mccartyi strains from 1,2,3,4-tetrachlorodibenzo-p-dioxin-dechlorinating enrichment cultures reveal divergent reductive dehalogenase gene profiles.</title>
        <authorList>
            <person name="Dam H.T."/>
            <person name="Vollmers J."/>
            <person name="Kaster A.K."/>
            <person name="Haggblom M.M."/>
        </authorList>
    </citation>
    <scope>NUCLEOTIDE SEQUENCE [LARGE SCALE GENOMIC DNA]</scope>
    <source>
        <strain evidence="4 5">H1-3-2.001</strain>
    </source>
</reference>
<dbReference type="EC" id="2.2.1.1" evidence="4"/>
<dbReference type="GO" id="GO:0006098">
    <property type="term" value="P:pentose-phosphate shunt"/>
    <property type="evidence" value="ECO:0007669"/>
    <property type="project" value="TreeGrafter"/>
</dbReference>
<accession>A0A2J1DYA4</accession>
<evidence type="ECO:0000313" key="4">
    <source>
        <dbReference type="EMBL" id="PKH47122.1"/>
    </source>
</evidence>
<protein>
    <submittedName>
        <fullName evidence="4">Transketolase</fullName>
        <ecNumber evidence="4">2.2.1.1</ecNumber>
    </submittedName>
</protein>
<evidence type="ECO:0000259" key="3">
    <source>
        <dbReference type="Pfam" id="PF22613"/>
    </source>
</evidence>
<name>A0A2J1DYA4_9CHLR</name>
<dbReference type="EMBL" id="PHFD01000141">
    <property type="protein sequence ID" value="PKH47122.1"/>
    <property type="molecule type" value="Genomic_DNA"/>
</dbReference>